<reference evidence="2 3" key="1">
    <citation type="journal article" date="2010" name="PLoS ONE">
        <title>Genome sequence of Cronobacter sakazakii BAA-894 and comparative genomic hybridization analysis with other Cronobacter species.</title>
        <authorList>
            <person name="Kucerova E."/>
            <person name="Clifton S.W."/>
            <person name="Xia X.Q."/>
            <person name="Long F."/>
            <person name="Porwollik S."/>
            <person name="Fulton L."/>
            <person name="Fronick C."/>
            <person name="Minx P."/>
            <person name="Kyung K."/>
            <person name="Warren W."/>
            <person name="Fulton R."/>
            <person name="Feng D."/>
            <person name="Wollam A."/>
            <person name="Shah N."/>
            <person name="Bhonagiri V."/>
            <person name="Nash W.E."/>
            <person name="Hallsworth-Pepin K."/>
            <person name="Wilson R.K."/>
            <person name="McClelland M."/>
            <person name="Forsythe S.J."/>
        </authorList>
    </citation>
    <scope>NUCLEOTIDE SEQUENCE [LARGE SCALE GENOMIC DNA]</scope>
    <source>
        <strain evidence="2 3">ATCC BAA-894</strain>
    </source>
</reference>
<feature type="compositionally biased region" description="Polar residues" evidence="1">
    <location>
        <begin position="23"/>
        <end position="32"/>
    </location>
</feature>
<organism evidence="2 3">
    <name type="scientific">Cronobacter sakazakii (strain ATCC BAA-894)</name>
    <name type="common">Enterobacter sakazakii</name>
    <dbReference type="NCBI Taxonomy" id="290339"/>
    <lineage>
        <taxon>Bacteria</taxon>
        <taxon>Pseudomonadati</taxon>
        <taxon>Pseudomonadota</taxon>
        <taxon>Gammaproteobacteria</taxon>
        <taxon>Enterobacterales</taxon>
        <taxon>Enterobacteriaceae</taxon>
        <taxon>Cronobacter</taxon>
    </lineage>
</organism>
<feature type="compositionally biased region" description="Basic and acidic residues" evidence="1">
    <location>
        <begin position="1"/>
        <end position="15"/>
    </location>
</feature>
<dbReference type="HOGENOM" id="CLU_3215140_0_0_6"/>
<gene>
    <name evidence="2" type="ordered locus">ESA_03374</name>
</gene>
<protein>
    <submittedName>
        <fullName evidence="2">Uncharacterized protein</fullName>
    </submittedName>
</protein>
<sequence length="44" mass="4700">MLVYGTEKRSRDARRITTGKQGGTTYSRNAGQHSAAGGETVSSR</sequence>
<proteinExistence type="predicted"/>
<dbReference type="AlphaFoldDB" id="A7MGB4"/>
<evidence type="ECO:0000256" key="1">
    <source>
        <dbReference type="SAM" id="MobiDB-lite"/>
    </source>
</evidence>
<feature type="region of interest" description="Disordered" evidence="1">
    <location>
        <begin position="1"/>
        <end position="44"/>
    </location>
</feature>
<evidence type="ECO:0000313" key="2">
    <source>
        <dbReference type="EMBL" id="ABU78595.1"/>
    </source>
</evidence>
<keyword evidence="3" id="KW-1185">Reference proteome</keyword>
<dbReference type="KEGG" id="esa:ESA_03374"/>
<dbReference type="Proteomes" id="UP000000260">
    <property type="component" value="Chromosome"/>
</dbReference>
<dbReference type="EMBL" id="CP000783">
    <property type="protein sequence ID" value="ABU78595.1"/>
    <property type="molecule type" value="Genomic_DNA"/>
</dbReference>
<name>A7MGB4_CROS8</name>
<accession>A7MGB4</accession>
<evidence type="ECO:0000313" key="3">
    <source>
        <dbReference type="Proteomes" id="UP000000260"/>
    </source>
</evidence>